<dbReference type="CDD" id="cd14066">
    <property type="entry name" value="STKc_IRAK"/>
    <property type="match status" value="1"/>
</dbReference>
<dbReference type="AlphaFoldDB" id="A0A2Z7BW68"/>
<dbReference type="FunFam" id="3.30.200.20:FF:000307">
    <property type="entry name" value="pollen receptor-like kinase 1"/>
    <property type="match status" value="1"/>
</dbReference>
<protein>
    <submittedName>
        <fullName evidence="20">Leucine-rich repeat protein kinase family protein</fullName>
    </submittedName>
</protein>
<evidence type="ECO:0000256" key="4">
    <source>
        <dbReference type="ARBA" id="ARBA00022553"/>
    </source>
</evidence>
<dbReference type="Gene3D" id="1.10.510.10">
    <property type="entry name" value="Transferase(Phosphotransferase) domain 1"/>
    <property type="match status" value="1"/>
</dbReference>
<keyword evidence="6" id="KW-0808">Transferase</keyword>
<evidence type="ECO:0000313" key="20">
    <source>
        <dbReference type="EMBL" id="KZV36450.1"/>
    </source>
</evidence>
<evidence type="ECO:0000256" key="15">
    <source>
        <dbReference type="PROSITE-ProRule" id="PRU10141"/>
    </source>
</evidence>
<feature type="transmembrane region" description="Helical" evidence="17">
    <location>
        <begin position="250"/>
        <end position="274"/>
    </location>
</feature>
<dbReference type="EMBL" id="KV003883">
    <property type="protein sequence ID" value="KZV36450.1"/>
    <property type="molecule type" value="Genomic_DNA"/>
</dbReference>
<dbReference type="GO" id="GO:0004674">
    <property type="term" value="F:protein serine/threonine kinase activity"/>
    <property type="evidence" value="ECO:0007669"/>
    <property type="project" value="UniProtKB-KW"/>
</dbReference>
<name>A0A2Z7BW68_9LAMI</name>
<evidence type="ECO:0000256" key="16">
    <source>
        <dbReference type="SAM" id="MobiDB-lite"/>
    </source>
</evidence>
<feature type="domain" description="Protein kinase" evidence="19">
    <location>
        <begin position="328"/>
        <end position="610"/>
    </location>
</feature>
<comment type="similarity">
    <text evidence="2">Belongs to the protein kinase superfamily. Ser/Thr protein kinase family.</text>
</comment>
<organism evidence="20 21">
    <name type="scientific">Dorcoceras hygrometricum</name>
    <dbReference type="NCBI Taxonomy" id="472368"/>
    <lineage>
        <taxon>Eukaryota</taxon>
        <taxon>Viridiplantae</taxon>
        <taxon>Streptophyta</taxon>
        <taxon>Embryophyta</taxon>
        <taxon>Tracheophyta</taxon>
        <taxon>Spermatophyta</taxon>
        <taxon>Magnoliopsida</taxon>
        <taxon>eudicotyledons</taxon>
        <taxon>Gunneridae</taxon>
        <taxon>Pentapetalae</taxon>
        <taxon>asterids</taxon>
        <taxon>lamiids</taxon>
        <taxon>Lamiales</taxon>
        <taxon>Gesneriaceae</taxon>
        <taxon>Didymocarpoideae</taxon>
        <taxon>Trichosporeae</taxon>
        <taxon>Loxocarpinae</taxon>
        <taxon>Dorcoceras</taxon>
    </lineage>
</organism>
<evidence type="ECO:0000313" key="21">
    <source>
        <dbReference type="Proteomes" id="UP000250235"/>
    </source>
</evidence>
<feature type="region of interest" description="Disordered" evidence="16">
    <location>
        <begin position="280"/>
        <end position="304"/>
    </location>
</feature>
<evidence type="ECO:0000256" key="8">
    <source>
        <dbReference type="ARBA" id="ARBA00022729"/>
    </source>
</evidence>
<keyword evidence="13 17" id="KW-1133">Transmembrane helix</keyword>
<dbReference type="SMART" id="SM00220">
    <property type="entry name" value="S_TKc"/>
    <property type="match status" value="1"/>
</dbReference>
<keyword evidence="12 15" id="KW-0067">ATP-binding</keyword>
<dbReference type="Pfam" id="PF07714">
    <property type="entry name" value="PK_Tyr_Ser-Thr"/>
    <property type="match status" value="1"/>
</dbReference>
<dbReference type="Pfam" id="PF00560">
    <property type="entry name" value="LRR_1"/>
    <property type="match status" value="4"/>
</dbReference>
<keyword evidence="4" id="KW-0597">Phosphoprotein</keyword>
<evidence type="ECO:0000256" key="18">
    <source>
        <dbReference type="SAM" id="SignalP"/>
    </source>
</evidence>
<feature type="compositionally biased region" description="Polar residues" evidence="16">
    <location>
        <begin position="603"/>
        <end position="621"/>
    </location>
</feature>
<dbReference type="InterPro" id="IPR000719">
    <property type="entry name" value="Prot_kinase_dom"/>
</dbReference>
<evidence type="ECO:0000256" key="13">
    <source>
        <dbReference type="ARBA" id="ARBA00022989"/>
    </source>
</evidence>
<dbReference type="InterPro" id="IPR017441">
    <property type="entry name" value="Protein_kinase_ATP_BS"/>
</dbReference>
<keyword evidence="10 15" id="KW-0547">Nucleotide-binding</keyword>
<evidence type="ECO:0000256" key="6">
    <source>
        <dbReference type="ARBA" id="ARBA00022679"/>
    </source>
</evidence>
<dbReference type="SUPFAM" id="SSF52058">
    <property type="entry name" value="L domain-like"/>
    <property type="match status" value="1"/>
</dbReference>
<evidence type="ECO:0000256" key="5">
    <source>
        <dbReference type="ARBA" id="ARBA00022614"/>
    </source>
</evidence>
<dbReference type="PROSITE" id="PS00108">
    <property type="entry name" value="PROTEIN_KINASE_ST"/>
    <property type="match status" value="1"/>
</dbReference>
<dbReference type="InterPro" id="IPR001245">
    <property type="entry name" value="Ser-Thr/Tyr_kinase_cat_dom"/>
</dbReference>
<feature type="region of interest" description="Disordered" evidence="16">
    <location>
        <begin position="603"/>
        <end position="635"/>
    </location>
</feature>
<dbReference type="PANTHER" id="PTHR48010">
    <property type="entry name" value="OS05G0588300 PROTEIN"/>
    <property type="match status" value="1"/>
</dbReference>
<gene>
    <name evidence="20" type="ORF">F511_15955</name>
</gene>
<accession>A0A2Z7BW68</accession>
<dbReference type="Proteomes" id="UP000250235">
    <property type="component" value="Unassembled WGS sequence"/>
</dbReference>
<dbReference type="Pfam" id="PF08263">
    <property type="entry name" value="LRRNT_2"/>
    <property type="match status" value="1"/>
</dbReference>
<dbReference type="FunFam" id="3.80.10.10:FF:000234">
    <property type="entry name" value="Probable inactive receptor kinase RLK902"/>
    <property type="match status" value="1"/>
</dbReference>
<dbReference type="OrthoDB" id="676979at2759"/>
<evidence type="ECO:0000256" key="12">
    <source>
        <dbReference type="ARBA" id="ARBA00022840"/>
    </source>
</evidence>
<keyword evidence="7 17" id="KW-0812">Transmembrane</keyword>
<dbReference type="PROSITE" id="PS00107">
    <property type="entry name" value="PROTEIN_KINASE_ATP"/>
    <property type="match status" value="1"/>
</dbReference>
<dbReference type="InterPro" id="IPR011009">
    <property type="entry name" value="Kinase-like_dom_sf"/>
</dbReference>
<feature type="chain" id="PRO_5016289636" evidence="18">
    <location>
        <begin position="26"/>
        <end position="635"/>
    </location>
</feature>
<dbReference type="Gene3D" id="3.30.200.20">
    <property type="entry name" value="Phosphorylase Kinase, domain 1"/>
    <property type="match status" value="1"/>
</dbReference>
<keyword evidence="9" id="KW-0677">Repeat</keyword>
<evidence type="ECO:0000256" key="7">
    <source>
        <dbReference type="ARBA" id="ARBA00022692"/>
    </source>
</evidence>
<dbReference type="PANTHER" id="PTHR48010:SF1">
    <property type="entry name" value="PROTEIN KINASE DOMAIN-CONTAINING PROTEIN"/>
    <property type="match status" value="1"/>
</dbReference>
<reference evidence="20 21" key="1">
    <citation type="journal article" date="2015" name="Proc. Natl. Acad. Sci. U.S.A.">
        <title>The resurrection genome of Boea hygrometrica: A blueprint for survival of dehydration.</title>
        <authorList>
            <person name="Xiao L."/>
            <person name="Yang G."/>
            <person name="Zhang L."/>
            <person name="Yang X."/>
            <person name="Zhao S."/>
            <person name="Ji Z."/>
            <person name="Zhou Q."/>
            <person name="Hu M."/>
            <person name="Wang Y."/>
            <person name="Chen M."/>
            <person name="Xu Y."/>
            <person name="Jin H."/>
            <person name="Xiao X."/>
            <person name="Hu G."/>
            <person name="Bao F."/>
            <person name="Hu Y."/>
            <person name="Wan P."/>
            <person name="Li L."/>
            <person name="Deng X."/>
            <person name="Kuang T."/>
            <person name="Xiang C."/>
            <person name="Zhu J.K."/>
            <person name="Oliver M.J."/>
            <person name="He Y."/>
        </authorList>
    </citation>
    <scope>NUCLEOTIDE SEQUENCE [LARGE SCALE GENOMIC DNA]</scope>
    <source>
        <strain evidence="21">cv. XS01</strain>
    </source>
</reference>
<evidence type="ECO:0000256" key="10">
    <source>
        <dbReference type="ARBA" id="ARBA00022741"/>
    </source>
</evidence>
<sequence>MSIEIMRFICATILLFNVLYLLSEAEPVEDKRALLDFIDNIYHSRNLNWDEATSVCSGWTGITCNSDNSRVIAVRLPAIGLKGRIPMNTLGRLSELQILSLRSNGISGPFPPDLLNLGNLTGLFLQLNHLEGPLPLDFSVWKNLTLLNLSDNEFNGSIPLSISNLTHLTSLNLANNWLSGDIPDLDIPSMKLLNLSNNNLTGVIPQSLLRFPSSSFSGNNVSQENSLSPVMSPSPAIEPKHHTLRFSESAILGITVGGCAVVFTVISLLLIFTYKKEGEDDRKTTGNKKPGKQERSSKNMVSGNQDANSRLTFFEGCALAFDLEDLLRASAEVLGKGTFGTTYKAALEDATVVAVKRLKEVFVGRKDFERQMETVGNIRHENVAPLRAYYYSKDEKLIVYDYFDQGSLSSLLHANRGEKRVPLDWEIRLQIATGAARGIAYIHSQSGGKFVHGDIKASNIFLNSQQYGCVSDLGLAILMNPISPPVMRVAGYRAPEVTNTKKVSQASDVYSFGVVLLELLTGKSPVHISRGEEVTHLVRWVNSVVREEWTGEVFDAELLIYPNIEEEMVSLLQIGLSCVARMPEERPRMVDVVSMVEDIRNMNRGSSPSLETRSLGSTPTFTPKVDDIGSSSLHI</sequence>
<dbReference type="InterPro" id="IPR032675">
    <property type="entry name" value="LRR_dom_sf"/>
</dbReference>
<keyword evidence="3" id="KW-0723">Serine/threonine-protein kinase</keyword>
<feature type="binding site" evidence="15">
    <location>
        <position position="356"/>
    </location>
    <ligand>
        <name>ATP</name>
        <dbReference type="ChEBI" id="CHEBI:30616"/>
    </ligand>
</feature>
<evidence type="ECO:0000256" key="2">
    <source>
        <dbReference type="ARBA" id="ARBA00008684"/>
    </source>
</evidence>
<keyword evidence="5" id="KW-0433">Leucine-rich repeat</keyword>
<dbReference type="SUPFAM" id="SSF56112">
    <property type="entry name" value="Protein kinase-like (PK-like)"/>
    <property type="match status" value="1"/>
</dbReference>
<keyword evidence="14 17" id="KW-0472">Membrane</keyword>
<comment type="subcellular location">
    <subcellularLocation>
        <location evidence="1">Membrane</location>
    </subcellularLocation>
</comment>
<dbReference type="InterPro" id="IPR008271">
    <property type="entry name" value="Ser/Thr_kinase_AS"/>
</dbReference>
<keyword evidence="8 18" id="KW-0732">Signal</keyword>
<dbReference type="InterPro" id="IPR001611">
    <property type="entry name" value="Leu-rich_rpt"/>
</dbReference>
<feature type="signal peptide" evidence="18">
    <location>
        <begin position="1"/>
        <end position="25"/>
    </location>
</feature>
<evidence type="ECO:0000256" key="9">
    <source>
        <dbReference type="ARBA" id="ARBA00022737"/>
    </source>
</evidence>
<evidence type="ECO:0000256" key="17">
    <source>
        <dbReference type="SAM" id="Phobius"/>
    </source>
</evidence>
<proteinExistence type="inferred from homology"/>
<keyword evidence="21" id="KW-1185">Reference proteome</keyword>
<evidence type="ECO:0000256" key="1">
    <source>
        <dbReference type="ARBA" id="ARBA00004370"/>
    </source>
</evidence>
<dbReference type="InterPro" id="IPR013210">
    <property type="entry name" value="LRR_N_plant-typ"/>
</dbReference>
<evidence type="ECO:0000256" key="14">
    <source>
        <dbReference type="ARBA" id="ARBA00023136"/>
    </source>
</evidence>
<dbReference type="InterPro" id="IPR050994">
    <property type="entry name" value="At_inactive_RLKs"/>
</dbReference>
<keyword evidence="11 20" id="KW-0418">Kinase</keyword>
<evidence type="ECO:0000256" key="3">
    <source>
        <dbReference type="ARBA" id="ARBA00022527"/>
    </source>
</evidence>
<dbReference type="FunFam" id="1.10.510.10:FF:000095">
    <property type="entry name" value="protein STRUBBELIG-RECEPTOR FAMILY 8"/>
    <property type="match status" value="1"/>
</dbReference>
<dbReference type="PROSITE" id="PS50011">
    <property type="entry name" value="PROTEIN_KINASE_DOM"/>
    <property type="match status" value="1"/>
</dbReference>
<evidence type="ECO:0000259" key="19">
    <source>
        <dbReference type="PROSITE" id="PS50011"/>
    </source>
</evidence>
<dbReference type="GO" id="GO:0016020">
    <property type="term" value="C:membrane"/>
    <property type="evidence" value="ECO:0007669"/>
    <property type="project" value="UniProtKB-SubCell"/>
</dbReference>
<evidence type="ECO:0000256" key="11">
    <source>
        <dbReference type="ARBA" id="ARBA00022777"/>
    </source>
</evidence>
<dbReference type="GO" id="GO:0005524">
    <property type="term" value="F:ATP binding"/>
    <property type="evidence" value="ECO:0007669"/>
    <property type="project" value="UniProtKB-UniRule"/>
</dbReference>
<dbReference type="Gene3D" id="3.80.10.10">
    <property type="entry name" value="Ribonuclease Inhibitor"/>
    <property type="match status" value="1"/>
</dbReference>